<feature type="domain" description="PTS EIIA type-4" evidence="2">
    <location>
        <begin position="2"/>
        <end position="125"/>
    </location>
</feature>
<dbReference type="AlphaFoldDB" id="A0A412FJX6"/>
<name>A0A412FJX6_9FIRM</name>
<dbReference type="Pfam" id="PF03610">
    <property type="entry name" value="EIIA-man"/>
    <property type="match status" value="1"/>
</dbReference>
<dbReference type="RefSeq" id="WP_117896041.1">
    <property type="nucleotide sequence ID" value="NZ_JAETPV010000026.1"/>
</dbReference>
<organism evidence="3 4">
    <name type="scientific">Holdemania filiformis</name>
    <dbReference type="NCBI Taxonomy" id="61171"/>
    <lineage>
        <taxon>Bacteria</taxon>
        <taxon>Bacillati</taxon>
        <taxon>Bacillota</taxon>
        <taxon>Erysipelotrichia</taxon>
        <taxon>Erysipelotrichales</taxon>
        <taxon>Erysipelotrichaceae</taxon>
        <taxon>Holdemania</taxon>
    </lineage>
</organism>
<dbReference type="Proteomes" id="UP000284178">
    <property type="component" value="Unassembled WGS sequence"/>
</dbReference>
<dbReference type="PANTHER" id="PTHR33799">
    <property type="entry name" value="PTS PERMEASE-RELATED-RELATED"/>
    <property type="match status" value="1"/>
</dbReference>
<dbReference type="PANTHER" id="PTHR33799:SF1">
    <property type="entry name" value="PTS SYSTEM MANNOSE-SPECIFIC EIIAB COMPONENT-RELATED"/>
    <property type="match status" value="1"/>
</dbReference>
<protein>
    <recommendedName>
        <fullName evidence="2">PTS EIIA type-4 domain-containing protein</fullName>
    </recommendedName>
</protein>
<keyword evidence="1" id="KW-0808">Transferase</keyword>
<dbReference type="GO" id="GO:0016020">
    <property type="term" value="C:membrane"/>
    <property type="evidence" value="ECO:0007669"/>
    <property type="project" value="InterPro"/>
</dbReference>
<proteinExistence type="predicted"/>
<dbReference type="GO" id="GO:0016740">
    <property type="term" value="F:transferase activity"/>
    <property type="evidence" value="ECO:0007669"/>
    <property type="project" value="UniProtKB-KW"/>
</dbReference>
<dbReference type="InterPro" id="IPR036662">
    <property type="entry name" value="PTS_EIIA_man-typ_sf"/>
</dbReference>
<dbReference type="PROSITE" id="PS51096">
    <property type="entry name" value="PTS_EIIA_TYPE_4"/>
    <property type="match status" value="1"/>
</dbReference>
<gene>
    <name evidence="3" type="ORF">DWY25_15845</name>
</gene>
<keyword evidence="4" id="KW-1185">Reference proteome</keyword>
<dbReference type="SUPFAM" id="SSF53062">
    <property type="entry name" value="PTS system fructose IIA component-like"/>
    <property type="match status" value="1"/>
</dbReference>
<evidence type="ECO:0000313" key="4">
    <source>
        <dbReference type="Proteomes" id="UP000284178"/>
    </source>
</evidence>
<dbReference type="InterPro" id="IPR004701">
    <property type="entry name" value="PTS_EIIA_man-typ"/>
</dbReference>
<accession>A0A412FJX6</accession>
<dbReference type="InterPro" id="IPR051471">
    <property type="entry name" value="Bacterial_PTS_sugar_comp"/>
</dbReference>
<sequence length="137" mass="15073">MMKHIVLLTHGHLCEGFASALQVISGSDNPLTLLCMEAQDSPDTMHSRVHQVLERFPAADPVILMTDIPVGSTTQIAIPFLEDYANLYIVTGLNLGLLLEVALNPMEDDVSTILREAVEASRQTLLFINDQLDSNEE</sequence>
<evidence type="ECO:0000256" key="1">
    <source>
        <dbReference type="ARBA" id="ARBA00022679"/>
    </source>
</evidence>
<comment type="caution">
    <text evidence="3">The sequence shown here is derived from an EMBL/GenBank/DDBJ whole genome shotgun (WGS) entry which is preliminary data.</text>
</comment>
<reference evidence="3 4" key="1">
    <citation type="submission" date="2018-08" db="EMBL/GenBank/DDBJ databases">
        <title>A genome reference for cultivated species of the human gut microbiota.</title>
        <authorList>
            <person name="Zou Y."/>
            <person name="Xue W."/>
            <person name="Luo G."/>
        </authorList>
    </citation>
    <scope>NUCLEOTIDE SEQUENCE [LARGE SCALE GENOMIC DNA]</scope>
    <source>
        <strain evidence="3 4">AF24-29</strain>
    </source>
</reference>
<dbReference type="GO" id="GO:0009401">
    <property type="term" value="P:phosphoenolpyruvate-dependent sugar phosphotransferase system"/>
    <property type="evidence" value="ECO:0007669"/>
    <property type="project" value="InterPro"/>
</dbReference>
<dbReference type="EMBL" id="QRUP01000027">
    <property type="protein sequence ID" value="RGR68468.1"/>
    <property type="molecule type" value="Genomic_DNA"/>
</dbReference>
<evidence type="ECO:0000259" key="2">
    <source>
        <dbReference type="PROSITE" id="PS51096"/>
    </source>
</evidence>
<dbReference type="Gene3D" id="3.40.50.510">
    <property type="entry name" value="Phosphotransferase system, mannose-type IIA component"/>
    <property type="match status" value="1"/>
</dbReference>
<evidence type="ECO:0000313" key="3">
    <source>
        <dbReference type="EMBL" id="RGR68468.1"/>
    </source>
</evidence>